<dbReference type="Pfam" id="PF01266">
    <property type="entry name" value="DAO"/>
    <property type="match status" value="1"/>
</dbReference>
<dbReference type="AlphaFoldDB" id="A0A7C6AGK3"/>
<name>A0A7C6AGK3_UNCW3</name>
<organism evidence="2">
    <name type="scientific">candidate division WOR-3 bacterium</name>
    <dbReference type="NCBI Taxonomy" id="2052148"/>
    <lineage>
        <taxon>Bacteria</taxon>
        <taxon>Bacteria division WOR-3</taxon>
    </lineage>
</organism>
<comment type="caution">
    <text evidence="2">The sequence shown here is derived from an EMBL/GenBank/DDBJ whole genome shotgun (WGS) entry which is preliminary data.</text>
</comment>
<dbReference type="PANTHER" id="PTHR42685:SF21">
    <property type="entry name" value="DEHYDROGENASE (FLAVOPROTEIN)-LIKE PROTEIN"/>
    <property type="match status" value="1"/>
</dbReference>
<sequence>MKNLYDVIIIGGGPIGSYTALRLSKSGFKVCVFDQKNNIGDGVICTGVISTESFERFNLPVDSILTKIKSFTFISPGNQRLEYIASKPFAYVVDRELFDRRLSEIAKREGVEFNLGINVKGIEEDRKYYKINYNGTSRLSKFVIIATGVKYNLQKKIGLGTPPQFLYGSQIELPRRVEPSNIDIYLNQKYTPGSFAWVVPVNGNRVRIGTILEKNSRVFLKRFLKDRLMIDNNIFEENRIGLKPIAYGPIKRSVFERILVVGEAAGQVKTTTGGGIFTGLLCAEIAVDYLKKALMYGKPLDKYDITWRSLLSSEIEIGKNVRRVALKIDNRTIERLFTFVKHNQFWVDLLLPKINFDFHSDLFYFCLKSFSHLLKIP</sequence>
<dbReference type="SUPFAM" id="SSF51905">
    <property type="entry name" value="FAD/NAD(P)-binding domain"/>
    <property type="match status" value="1"/>
</dbReference>
<dbReference type="InterPro" id="IPR036188">
    <property type="entry name" value="FAD/NAD-bd_sf"/>
</dbReference>
<dbReference type="PANTHER" id="PTHR42685">
    <property type="entry name" value="GERANYLGERANYL DIPHOSPHATE REDUCTASE"/>
    <property type="match status" value="1"/>
</dbReference>
<gene>
    <name evidence="2" type="ORF">ENV70_06035</name>
</gene>
<evidence type="ECO:0000259" key="1">
    <source>
        <dbReference type="Pfam" id="PF01266"/>
    </source>
</evidence>
<accession>A0A7C6AGK3</accession>
<dbReference type="EMBL" id="DTHJ01000130">
    <property type="protein sequence ID" value="HHS63152.1"/>
    <property type="molecule type" value="Genomic_DNA"/>
</dbReference>
<dbReference type="GO" id="GO:0016628">
    <property type="term" value="F:oxidoreductase activity, acting on the CH-CH group of donors, NAD or NADP as acceptor"/>
    <property type="evidence" value="ECO:0007669"/>
    <property type="project" value="InterPro"/>
</dbReference>
<dbReference type="InterPro" id="IPR050407">
    <property type="entry name" value="Geranylgeranyl_reductase"/>
</dbReference>
<evidence type="ECO:0000313" key="2">
    <source>
        <dbReference type="EMBL" id="HHS63152.1"/>
    </source>
</evidence>
<dbReference type="NCBIfam" id="TIGR02032">
    <property type="entry name" value="GG-red-SF"/>
    <property type="match status" value="1"/>
</dbReference>
<dbReference type="PRINTS" id="PR00420">
    <property type="entry name" value="RNGMNOXGNASE"/>
</dbReference>
<protein>
    <submittedName>
        <fullName evidence="2">NAD(P)/FAD-dependent oxidoreductase</fullName>
    </submittedName>
</protein>
<reference evidence="2" key="1">
    <citation type="journal article" date="2020" name="mSystems">
        <title>Genome- and Community-Level Interaction Insights into Carbon Utilization and Element Cycling Functions of Hydrothermarchaeota in Hydrothermal Sediment.</title>
        <authorList>
            <person name="Zhou Z."/>
            <person name="Liu Y."/>
            <person name="Xu W."/>
            <person name="Pan J."/>
            <person name="Luo Z.H."/>
            <person name="Li M."/>
        </authorList>
    </citation>
    <scope>NUCLEOTIDE SEQUENCE [LARGE SCALE GENOMIC DNA]</scope>
    <source>
        <strain evidence="2">SpSt-783</strain>
    </source>
</reference>
<dbReference type="InterPro" id="IPR006076">
    <property type="entry name" value="FAD-dep_OxRdtase"/>
</dbReference>
<feature type="domain" description="FAD dependent oxidoreductase" evidence="1">
    <location>
        <begin position="6"/>
        <end position="42"/>
    </location>
</feature>
<proteinExistence type="predicted"/>
<dbReference type="Gene3D" id="3.50.50.60">
    <property type="entry name" value="FAD/NAD(P)-binding domain"/>
    <property type="match status" value="1"/>
</dbReference>
<dbReference type="InterPro" id="IPR011777">
    <property type="entry name" value="Geranylgeranyl_Rdtase_fam"/>
</dbReference>